<dbReference type="RefSeq" id="WP_326509714.1">
    <property type="nucleotide sequence ID" value="NZ_JAWIIV010000043.1"/>
</dbReference>
<proteinExistence type="predicted"/>
<protein>
    <submittedName>
        <fullName evidence="1">Uncharacterized protein</fullName>
    </submittedName>
</protein>
<comment type="caution">
    <text evidence="1">The sequence shown here is derived from an EMBL/GenBank/DDBJ whole genome shotgun (WGS) entry which is preliminary data.</text>
</comment>
<accession>A0ABU6JHH7</accession>
<keyword evidence="2" id="KW-1185">Reference proteome</keyword>
<evidence type="ECO:0000313" key="2">
    <source>
        <dbReference type="Proteomes" id="UP001352263"/>
    </source>
</evidence>
<sequence>MAEIETESETESEFRHFFPNVAYFSSFDEFEAWFTAQAQLYSLNHAPAISELKKIKPITTETTG</sequence>
<name>A0ABU6JHH7_9BURK</name>
<dbReference type="EMBL" id="JAWIIV010000043">
    <property type="protein sequence ID" value="MEC4723092.1"/>
    <property type="molecule type" value="Genomic_DNA"/>
</dbReference>
<gene>
    <name evidence="1" type="ORF">RY831_28425</name>
</gene>
<evidence type="ECO:0000313" key="1">
    <source>
        <dbReference type="EMBL" id="MEC4723092.1"/>
    </source>
</evidence>
<dbReference type="Proteomes" id="UP001352263">
    <property type="component" value="Unassembled WGS sequence"/>
</dbReference>
<organism evidence="1 2">
    <name type="scientific">Noviherbaspirillum album</name>
    <dbReference type="NCBI Taxonomy" id="3080276"/>
    <lineage>
        <taxon>Bacteria</taxon>
        <taxon>Pseudomonadati</taxon>
        <taxon>Pseudomonadota</taxon>
        <taxon>Betaproteobacteria</taxon>
        <taxon>Burkholderiales</taxon>
        <taxon>Oxalobacteraceae</taxon>
        <taxon>Noviherbaspirillum</taxon>
    </lineage>
</organism>
<reference evidence="1 2" key="1">
    <citation type="submission" date="2023-10" db="EMBL/GenBank/DDBJ databases">
        <title>Noviherbaspirillum sp. CPCC 100848 genome assembly.</title>
        <authorList>
            <person name="Li X.Y."/>
            <person name="Fang X.M."/>
        </authorList>
    </citation>
    <scope>NUCLEOTIDE SEQUENCE [LARGE SCALE GENOMIC DNA]</scope>
    <source>
        <strain evidence="1 2">CPCC 100848</strain>
    </source>
</reference>